<dbReference type="STRING" id="576118.SAMN05216216_12710"/>
<protein>
    <recommendedName>
        <fullName evidence="1">GRAM domain-containing protein</fullName>
    </recommendedName>
</protein>
<dbReference type="CDD" id="cd10570">
    <property type="entry name" value="PH-GRAM"/>
    <property type="match status" value="1"/>
</dbReference>
<reference evidence="3" key="1">
    <citation type="submission" date="2016-10" db="EMBL/GenBank/DDBJ databases">
        <authorList>
            <person name="Varghese N."/>
            <person name="Submissions S."/>
        </authorList>
    </citation>
    <scope>NUCLEOTIDE SEQUENCE [LARGE SCALE GENOMIC DNA]</scope>
    <source>
        <strain evidence="3">CGMCC 1.8895</strain>
    </source>
</reference>
<dbReference type="RefSeq" id="WP_176754149.1">
    <property type="nucleotide sequence ID" value="NZ_FNFY01000027.1"/>
</dbReference>
<dbReference type="InterPro" id="IPR011993">
    <property type="entry name" value="PH-like_dom_sf"/>
</dbReference>
<dbReference type="Pfam" id="PF02893">
    <property type="entry name" value="GRAM"/>
    <property type="match status" value="1"/>
</dbReference>
<evidence type="ECO:0000313" key="2">
    <source>
        <dbReference type="EMBL" id="SDL16869.1"/>
    </source>
</evidence>
<feature type="domain" description="GRAM" evidence="1">
    <location>
        <begin position="3"/>
        <end position="83"/>
    </location>
</feature>
<keyword evidence="3" id="KW-1185">Reference proteome</keyword>
<dbReference type="EMBL" id="FNFY01000027">
    <property type="protein sequence ID" value="SDL16869.1"/>
    <property type="molecule type" value="Genomic_DNA"/>
</dbReference>
<accession>A0A1G9HV97</accession>
<dbReference type="Proteomes" id="UP000199008">
    <property type="component" value="Unassembled WGS sequence"/>
</dbReference>
<sequence length="109" mass="12507">MAENIIKRGTANYWHGIHSVKGQMFLTATRLIHQPRLMQVKRTETVIMLEDVKSVEIVNNMLGKIPIPNGLRVTTKDDEVFQFVVNRRKNWLKKIENAIAASPEEPVGR</sequence>
<name>A0A1G9HV97_9BACL</name>
<dbReference type="InterPro" id="IPR004182">
    <property type="entry name" value="GRAM"/>
</dbReference>
<dbReference type="AlphaFoldDB" id="A0A1G9HV97"/>
<dbReference type="Gene3D" id="2.30.29.30">
    <property type="entry name" value="Pleckstrin-homology domain (PH domain)/Phosphotyrosine-binding domain (PTB)"/>
    <property type="match status" value="1"/>
</dbReference>
<organism evidence="2 3">
    <name type="scientific">Lacicoccus qingdaonensis</name>
    <dbReference type="NCBI Taxonomy" id="576118"/>
    <lineage>
        <taxon>Bacteria</taxon>
        <taxon>Bacillati</taxon>
        <taxon>Bacillota</taxon>
        <taxon>Bacilli</taxon>
        <taxon>Bacillales</taxon>
        <taxon>Salinicoccaceae</taxon>
        <taxon>Lacicoccus</taxon>
    </lineage>
</organism>
<gene>
    <name evidence="2" type="ORF">SAMN05216216_12710</name>
</gene>
<evidence type="ECO:0000259" key="1">
    <source>
        <dbReference type="Pfam" id="PF02893"/>
    </source>
</evidence>
<evidence type="ECO:0000313" key="3">
    <source>
        <dbReference type="Proteomes" id="UP000199008"/>
    </source>
</evidence>
<proteinExistence type="predicted"/>